<accession>U1L9W7</accession>
<gene>
    <name evidence="4" type="ORF">L332_04910</name>
</gene>
<evidence type="ECO:0000256" key="2">
    <source>
        <dbReference type="ARBA" id="ARBA00023172"/>
    </source>
</evidence>
<evidence type="ECO:0000259" key="3">
    <source>
        <dbReference type="PROSITE" id="PS51898"/>
    </source>
</evidence>
<dbReference type="InterPro" id="IPR013762">
    <property type="entry name" value="Integrase-like_cat_sf"/>
</dbReference>
<name>U1L9W7_9MICO</name>
<proteinExistence type="predicted"/>
<dbReference type="InterPro" id="IPR002104">
    <property type="entry name" value="Integrase_catalytic"/>
</dbReference>
<organism evidence="4 5">
    <name type="scientific">Agrococcus pavilionensis RW1</name>
    <dbReference type="NCBI Taxonomy" id="1330458"/>
    <lineage>
        <taxon>Bacteria</taxon>
        <taxon>Bacillati</taxon>
        <taxon>Actinomycetota</taxon>
        <taxon>Actinomycetes</taxon>
        <taxon>Micrococcales</taxon>
        <taxon>Microbacteriaceae</taxon>
        <taxon>Agrococcus</taxon>
    </lineage>
</organism>
<sequence length="389" mass="43361">MRFSDTRSGRVSARSQYRDFAGVIHHKRATGDSREDAERKLRASVVGSARGEIWLTLDSKIGELGHWWLAGLRSLGAVQRSTLQNYEYDARIVEVSLREVRLRELTARVVDGVVTSLAESDPARARRLHSTLGRMCDEAVRMGILDENPVDRVRAPRKAKRLPYALGFEQTRMLRSELAAWLKANSRPGPQPDQRIAIMVDVMIASSARIGELLALRHCDVDLYATPPTLLIGATLVDDERGVPSRQAHTKDERQKRVIVLPPAIVAALEPLVGSRTDEAPIFGNRKGSWKRAGTVQRVLREFVRDRRDVLEAVGIRTDEITPHLFRRISATLIAAELGVYEAQRQLGHASVQTTERHYVMPAPLTGAAAAETMDRLFESIVADNFDAA</sequence>
<evidence type="ECO:0000313" key="4">
    <source>
        <dbReference type="EMBL" id="ERG63793.1"/>
    </source>
</evidence>
<dbReference type="Proteomes" id="UP000016462">
    <property type="component" value="Unassembled WGS sequence"/>
</dbReference>
<dbReference type="Gene3D" id="1.10.443.10">
    <property type="entry name" value="Intergrase catalytic core"/>
    <property type="match status" value="1"/>
</dbReference>
<dbReference type="GO" id="GO:0015074">
    <property type="term" value="P:DNA integration"/>
    <property type="evidence" value="ECO:0007669"/>
    <property type="project" value="InterPro"/>
</dbReference>
<dbReference type="Pfam" id="PF00589">
    <property type="entry name" value="Phage_integrase"/>
    <property type="match status" value="1"/>
</dbReference>
<evidence type="ECO:0000256" key="1">
    <source>
        <dbReference type="ARBA" id="ARBA00023125"/>
    </source>
</evidence>
<dbReference type="RefSeq" id="WP_021065058.1">
    <property type="nucleotide sequence ID" value="NZ_ASHR01000029.1"/>
</dbReference>
<reference evidence="4 5" key="1">
    <citation type="journal article" date="2013" name="Genome Announc.">
        <title>First draft genome sequence from a member of the genus agrococcus, isolated from modern microbialites.</title>
        <authorList>
            <person name="White R.A.III."/>
            <person name="Grassa C.J."/>
            <person name="Suttle C.A."/>
        </authorList>
    </citation>
    <scope>NUCLEOTIDE SEQUENCE [LARGE SCALE GENOMIC DNA]</scope>
    <source>
        <strain evidence="4 5">RW1</strain>
    </source>
</reference>
<keyword evidence="5" id="KW-1185">Reference proteome</keyword>
<comment type="caution">
    <text evidence="4">The sequence shown here is derived from an EMBL/GenBank/DDBJ whole genome shotgun (WGS) entry which is preliminary data.</text>
</comment>
<dbReference type="OrthoDB" id="4326943at2"/>
<keyword evidence="1" id="KW-0238">DNA-binding</keyword>
<keyword evidence="2" id="KW-0233">DNA recombination</keyword>
<dbReference type="SUPFAM" id="SSF56349">
    <property type="entry name" value="DNA breaking-rejoining enzymes"/>
    <property type="match status" value="1"/>
</dbReference>
<dbReference type="PANTHER" id="PTHR30349">
    <property type="entry name" value="PHAGE INTEGRASE-RELATED"/>
    <property type="match status" value="1"/>
</dbReference>
<dbReference type="EMBL" id="ASHR01000029">
    <property type="protein sequence ID" value="ERG63793.1"/>
    <property type="molecule type" value="Genomic_DNA"/>
</dbReference>
<evidence type="ECO:0000313" key="5">
    <source>
        <dbReference type="Proteomes" id="UP000016462"/>
    </source>
</evidence>
<dbReference type="InterPro" id="IPR050090">
    <property type="entry name" value="Tyrosine_recombinase_XerCD"/>
</dbReference>
<dbReference type="PROSITE" id="PS51898">
    <property type="entry name" value="TYR_RECOMBINASE"/>
    <property type="match status" value="1"/>
</dbReference>
<dbReference type="InterPro" id="IPR011010">
    <property type="entry name" value="DNA_brk_join_enz"/>
</dbReference>
<dbReference type="InterPro" id="IPR010998">
    <property type="entry name" value="Integrase_recombinase_N"/>
</dbReference>
<dbReference type="AlphaFoldDB" id="U1L9W7"/>
<dbReference type="GO" id="GO:0006310">
    <property type="term" value="P:DNA recombination"/>
    <property type="evidence" value="ECO:0007669"/>
    <property type="project" value="UniProtKB-KW"/>
</dbReference>
<protein>
    <recommendedName>
        <fullName evidence="3">Tyr recombinase domain-containing protein</fullName>
    </recommendedName>
</protein>
<feature type="domain" description="Tyr recombinase" evidence="3">
    <location>
        <begin position="161"/>
        <end position="372"/>
    </location>
</feature>
<dbReference type="Gene3D" id="1.10.150.130">
    <property type="match status" value="1"/>
</dbReference>
<dbReference type="GO" id="GO:0003677">
    <property type="term" value="F:DNA binding"/>
    <property type="evidence" value="ECO:0007669"/>
    <property type="project" value="UniProtKB-KW"/>
</dbReference>